<dbReference type="Proteomes" id="UP000243376">
    <property type="component" value="Unassembled WGS sequence"/>
</dbReference>
<evidence type="ECO:0000256" key="7">
    <source>
        <dbReference type="ARBA" id="ARBA00022989"/>
    </source>
</evidence>
<keyword evidence="5" id="KW-0028">Amino-acid biosynthesis</keyword>
<comment type="subcellular location">
    <subcellularLocation>
        <location evidence="1">Membrane</location>
        <topology evidence="1">Multi-pass membrane protein</topology>
    </subcellularLocation>
</comment>
<evidence type="ECO:0008006" key="13">
    <source>
        <dbReference type="Google" id="ProtNLM"/>
    </source>
</evidence>
<dbReference type="EMBL" id="PNIQ01000896">
    <property type="protein sequence ID" value="PMP75961.1"/>
    <property type="molecule type" value="Genomic_DNA"/>
</dbReference>
<name>A0A2J6WXK0_9CHLR</name>
<evidence type="ECO:0000256" key="5">
    <source>
        <dbReference type="ARBA" id="ARBA00022605"/>
    </source>
</evidence>
<dbReference type="PANTHER" id="PTHR37468:SF1">
    <property type="entry name" value="SULFATE TRANSPORTER CYSZ"/>
    <property type="match status" value="1"/>
</dbReference>
<keyword evidence="8" id="KW-0764">Sulfate transport</keyword>
<dbReference type="AlphaFoldDB" id="A0A2J6WXK0"/>
<accession>A0A2J6WXK0</accession>
<feature type="transmembrane region" description="Helical" evidence="10">
    <location>
        <begin position="64"/>
        <end position="86"/>
    </location>
</feature>
<evidence type="ECO:0000256" key="8">
    <source>
        <dbReference type="ARBA" id="ARBA00023032"/>
    </source>
</evidence>
<evidence type="ECO:0000256" key="6">
    <source>
        <dbReference type="ARBA" id="ARBA00022692"/>
    </source>
</evidence>
<evidence type="ECO:0000313" key="11">
    <source>
        <dbReference type="EMBL" id="PMP75961.1"/>
    </source>
</evidence>
<dbReference type="PANTHER" id="PTHR37468">
    <property type="entry name" value="SULFATE TRANSPORTER CYSZ"/>
    <property type="match status" value="1"/>
</dbReference>
<proteinExistence type="predicted"/>
<evidence type="ECO:0000256" key="10">
    <source>
        <dbReference type="SAM" id="Phobius"/>
    </source>
</evidence>
<feature type="transmembrane region" description="Helical" evidence="10">
    <location>
        <begin position="200"/>
        <end position="220"/>
    </location>
</feature>
<dbReference type="GO" id="GO:0005886">
    <property type="term" value="C:plasma membrane"/>
    <property type="evidence" value="ECO:0007669"/>
    <property type="project" value="TreeGrafter"/>
</dbReference>
<evidence type="ECO:0000256" key="9">
    <source>
        <dbReference type="ARBA" id="ARBA00023136"/>
    </source>
</evidence>
<evidence type="ECO:0000256" key="3">
    <source>
        <dbReference type="ARBA" id="ARBA00022475"/>
    </source>
</evidence>
<dbReference type="InterPro" id="IPR050480">
    <property type="entry name" value="CysZ-like"/>
</dbReference>
<keyword evidence="3" id="KW-1003">Cell membrane</keyword>
<evidence type="ECO:0000256" key="2">
    <source>
        <dbReference type="ARBA" id="ARBA00022448"/>
    </source>
</evidence>
<organism evidence="11 12">
    <name type="scientific">Chloroflexus aggregans</name>
    <dbReference type="NCBI Taxonomy" id="152260"/>
    <lineage>
        <taxon>Bacteria</taxon>
        <taxon>Bacillati</taxon>
        <taxon>Chloroflexota</taxon>
        <taxon>Chloroflexia</taxon>
        <taxon>Chloroflexales</taxon>
        <taxon>Chloroflexineae</taxon>
        <taxon>Chloroflexaceae</taxon>
        <taxon>Chloroflexus</taxon>
    </lineage>
</organism>
<keyword evidence="2" id="KW-0813">Transport</keyword>
<comment type="caution">
    <text evidence="11">The sequence shown here is derived from an EMBL/GenBank/DDBJ whole genome shotgun (WGS) entry which is preliminary data.</text>
</comment>
<evidence type="ECO:0000256" key="4">
    <source>
        <dbReference type="ARBA" id="ARBA00022519"/>
    </source>
</evidence>
<gene>
    <name evidence="11" type="ORF">C0184_13390</name>
</gene>
<sequence>MRGLFIGFSYPWRALRLLIGQPRLWRYVAIPIGLNLLVGVMLYTTLMLAGFHAIDTLVADWPGWIAWVLRGILVVTLFIGLGYLLVRFGVVLGSPFYSRLSEVLEERLRGVMLTAPQMTPAHIVRDLGGALLFEIKKLLLTVTIGLPALLLNVLPGIGSVLATIIGIALGVTIACLDFFDPPLERRRLAFRAKLGFIGRHLPASAGFGLICLGLVSIPLLNLLAVPICITAGTLFYCDVAATEPATS</sequence>
<evidence type="ECO:0000256" key="1">
    <source>
        <dbReference type="ARBA" id="ARBA00004141"/>
    </source>
</evidence>
<keyword evidence="4" id="KW-0997">Cell inner membrane</keyword>
<dbReference type="GO" id="GO:0019344">
    <property type="term" value="P:cysteine biosynthetic process"/>
    <property type="evidence" value="ECO:0007669"/>
    <property type="project" value="TreeGrafter"/>
</dbReference>
<keyword evidence="6 10" id="KW-0812">Transmembrane</keyword>
<evidence type="ECO:0000313" key="12">
    <source>
        <dbReference type="Proteomes" id="UP000243376"/>
    </source>
</evidence>
<keyword evidence="9 10" id="KW-0472">Membrane</keyword>
<feature type="transmembrane region" description="Helical" evidence="10">
    <location>
        <begin position="160"/>
        <end position="179"/>
    </location>
</feature>
<reference evidence="11 12" key="1">
    <citation type="submission" date="2018-01" db="EMBL/GenBank/DDBJ databases">
        <title>Metagenomic assembled genomes from two thermal pools in the Uzon Caldera, Kamchatka, Russia.</title>
        <authorList>
            <person name="Wilkins L."/>
            <person name="Ettinger C."/>
        </authorList>
    </citation>
    <scope>NUCLEOTIDE SEQUENCE [LARGE SCALE GENOMIC DNA]</scope>
    <source>
        <strain evidence="11">ZAV-02</strain>
    </source>
</reference>
<dbReference type="Pfam" id="PF07264">
    <property type="entry name" value="EI24"/>
    <property type="match status" value="1"/>
</dbReference>
<dbReference type="GO" id="GO:0009675">
    <property type="term" value="F:high-affinity sulfate:proton symporter activity"/>
    <property type="evidence" value="ECO:0007669"/>
    <property type="project" value="TreeGrafter"/>
</dbReference>
<keyword evidence="7 10" id="KW-1133">Transmembrane helix</keyword>
<dbReference type="InterPro" id="IPR059112">
    <property type="entry name" value="CysZ/EI24"/>
</dbReference>
<protein>
    <recommendedName>
        <fullName evidence="13">Sulfate transporter CysZ</fullName>
    </recommendedName>
</protein>
<feature type="transmembrane region" description="Helical" evidence="10">
    <location>
        <begin position="24"/>
        <end position="44"/>
    </location>
</feature>
<dbReference type="GO" id="GO:0000103">
    <property type="term" value="P:sulfate assimilation"/>
    <property type="evidence" value="ECO:0007669"/>
    <property type="project" value="TreeGrafter"/>
</dbReference>